<name>D0UZ81_9ACTN</name>
<dbReference type="InterPro" id="IPR054212">
    <property type="entry name" value="DUF6919"/>
</dbReference>
<proteinExistence type="predicted"/>
<dbReference type="AlphaFoldDB" id="D0UZ81"/>
<gene>
    <name evidence="2" type="ORF">pCQ3.32</name>
</gene>
<accession>D0UZ81</accession>
<evidence type="ECO:0000313" key="2">
    <source>
        <dbReference type="EMBL" id="ACX85533.1"/>
    </source>
</evidence>
<reference evidence="2" key="1">
    <citation type="journal article" date="2010" name="J. Bacteriol.">
        <title>Characterization of the replication, transfer, and plasmid/lytic phage cycle of the Streptomyces plasmid-phage pZL12.</title>
        <authorList>
            <person name="Zhong L."/>
            <person name="Cheng Q."/>
            <person name="Tian X."/>
            <person name="Zhao L."/>
            <person name="Qin Z."/>
        </authorList>
    </citation>
    <scope>NUCLEOTIDE SEQUENCE</scope>
    <source>
        <strain evidence="2">W9</strain>
        <plasmid evidence="2">pCQ3</plasmid>
    </source>
</reference>
<sequence>MLDTSLARYRARRVWRQATTLTHLAHLTATWLDGTLPTHITYGTNPDPETTGITRTLAAINRAGYLTTSSQPGHPPTVGHDGSVYEQRAAITGHIADPTLLHRLVDTAERAGLTVITHTADTSTGPDWMIATRQDGLPTAAFGEYVTPVQLRADWHGISDQAHAAVAAAIQVTVVDPVWGRNNMLWPALTHLTAVPATT</sequence>
<geneLocation type="plasmid" evidence="2">
    <name>pCQ3</name>
</geneLocation>
<evidence type="ECO:0000259" key="1">
    <source>
        <dbReference type="Pfam" id="PF21897"/>
    </source>
</evidence>
<feature type="domain" description="DUF6919" evidence="1">
    <location>
        <begin position="11"/>
        <end position="191"/>
    </location>
</feature>
<organism evidence="2">
    <name type="scientific">Streptomyces sp. W9</name>
    <dbReference type="NCBI Taxonomy" id="682410"/>
    <lineage>
        <taxon>Bacteria</taxon>
        <taxon>Bacillati</taxon>
        <taxon>Actinomycetota</taxon>
        <taxon>Actinomycetes</taxon>
        <taxon>Kitasatosporales</taxon>
        <taxon>Streptomycetaceae</taxon>
        <taxon>Streptomyces</taxon>
    </lineage>
</organism>
<dbReference type="RefSeq" id="WP_012840418.1">
    <property type="nucleotide sequence ID" value="NC_013449.1"/>
</dbReference>
<protein>
    <submittedName>
        <fullName evidence="2">PCQ3_32</fullName>
    </submittedName>
</protein>
<keyword evidence="2" id="KW-0614">Plasmid</keyword>
<dbReference type="Pfam" id="PF21897">
    <property type="entry name" value="DUF6919"/>
    <property type="match status" value="1"/>
</dbReference>
<dbReference type="EMBL" id="GQ983381">
    <property type="protein sequence ID" value="ACX85533.1"/>
    <property type="molecule type" value="Genomic_DNA"/>
</dbReference>